<evidence type="ECO:0000313" key="1">
    <source>
        <dbReference type="EMBL" id="PKK22204.1"/>
    </source>
</evidence>
<protein>
    <submittedName>
        <fullName evidence="1">Putative LOC102086281</fullName>
    </submittedName>
</protein>
<sequence length="329" mass="36504">MHPCGSQKLSIMYASGKTISLVQVGPGAHSKQLQEWQGAHLQDVDWQRSVIYGTDDRGTLLRVVGHPGRREAIMTGLPVCSARVDIGSGDLYWLACNRRDIGVIQASDMSPHILHRARSSIQHIFLDWQRGSQDWLARGQPLQQLSLAGGAPRRAGSGGLRGLRAAGCATKEGACPATPSTCDHHYKDNNKHHCCSAHHLHHKTYTKQDHHFTHYYSCTNQQVYHNTNQDYPVHINQDHPVHINQDHPCTNHCPDHTNQEHHCATSHHSQHHHSVLASQDHCSTADYYHPAPKQPCTGSATYPTPPIWPCTPPDTRPPSVLSTHACALP</sequence>
<reference evidence="1 2" key="1">
    <citation type="journal article" date="2013" name="Science">
        <title>Genomic diversity and evolution of the head crest in the rock pigeon.</title>
        <authorList>
            <person name="Shapiro M.D."/>
            <person name="Kronenberg Z."/>
            <person name="Li C."/>
            <person name="Domyan E.T."/>
            <person name="Pan H."/>
            <person name="Campbell M."/>
            <person name="Tan H."/>
            <person name="Huff C.D."/>
            <person name="Hu H."/>
            <person name="Vickrey A.I."/>
            <person name="Nielsen S.C."/>
            <person name="Stringham S.A."/>
            <person name="Hu H."/>
            <person name="Willerslev E."/>
            <person name="Gilbert M.T."/>
            <person name="Yandell M."/>
            <person name="Zhang G."/>
            <person name="Wang J."/>
        </authorList>
    </citation>
    <scope>NUCLEOTIDE SEQUENCE [LARGE SCALE GENOMIC DNA]</scope>
    <source>
        <tissue evidence="1">Blood</tissue>
    </source>
</reference>
<comment type="caution">
    <text evidence="1">The sequence shown here is derived from an EMBL/GenBank/DDBJ whole genome shotgun (WGS) entry which is preliminary data.</text>
</comment>
<proteinExistence type="predicted"/>
<gene>
    <name evidence="1" type="ORF">A306_00011048</name>
</gene>
<keyword evidence="2" id="KW-1185">Reference proteome</keyword>
<organism evidence="1 2">
    <name type="scientific">Columba livia</name>
    <name type="common">Rock dove</name>
    <dbReference type="NCBI Taxonomy" id="8932"/>
    <lineage>
        <taxon>Eukaryota</taxon>
        <taxon>Metazoa</taxon>
        <taxon>Chordata</taxon>
        <taxon>Craniata</taxon>
        <taxon>Vertebrata</taxon>
        <taxon>Euteleostomi</taxon>
        <taxon>Archelosauria</taxon>
        <taxon>Archosauria</taxon>
        <taxon>Dinosauria</taxon>
        <taxon>Saurischia</taxon>
        <taxon>Theropoda</taxon>
        <taxon>Coelurosauria</taxon>
        <taxon>Aves</taxon>
        <taxon>Neognathae</taxon>
        <taxon>Neoaves</taxon>
        <taxon>Columbimorphae</taxon>
        <taxon>Columbiformes</taxon>
        <taxon>Columbidae</taxon>
        <taxon>Columba</taxon>
    </lineage>
</organism>
<dbReference type="Proteomes" id="UP000053872">
    <property type="component" value="Unassembled WGS sequence"/>
</dbReference>
<dbReference type="InParanoid" id="A0A2I0LXQ4"/>
<name>A0A2I0LXQ4_COLLI</name>
<accession>A0A2I0LXQ4</accession>
<dbReference type="STRING" id="8932.A0A2I0LXQ4"/>
<evidence type="ECO:0000313" key="2">
    <source>
        <dbReference type="Proteomes" id="UP000053872"/>
    </source>
</evidence>
<dbReference type="EMBL" id="AKCR02000065">
    <property type="protein sequence ID" value="PKK22204.1"/>
    <property type="molecule type" value="Genomic_DNA"/>
</dbReference>
<dbReference type="AlphaFoldDB" id="A0A2I0LXQ4"/>